<dbReference type="AlphaFoldDB" id="A0A498KGU4"/>
<dbReference type="EMBL" id="RDQH01000328">
    <property type="protein sequence ID" value="RXI06411.1"/>
    <property type="molecule type" value="Genomic_DNA"/>
</dbReference>
<protein>
    <submittedName>
        <fullName evidence="1">Uncharacterized protein</fullName>
    </submittedName>
</protein>
<evidence type="ECO:0000313" key="2">
    <source>
        <dbReference type="Proteomes" id="UP000290289"/>
    </source>
</evidence>
<organism evidence="1 2">
    <name type="scientific">Malus domestica</name>
    <name type="common">Apple</name>
    <name type="synonym">Pyrus malus</name>
    <dbReference type="NCBI Taxonomy" id="3750"/>
    <lineage>
        <taxon>Eukaryota</taxon>
        <taxon>Viridiplantae</taxon>
        <taxon>Streptophyta</taxon>
        <taxon>Embryophyta</taxon>
        <taxon>Tracheophyta</taxon>
        <taxon>Spermatophyta</taxon>
        <taxon>Magnoliopsida</taxon>
        <taxon>eudicotyledons</taxon>
        <taxon>Gunneridae</taxon>
        <taxon>Pentapetalae</taxon>
        <taxon>rosids</taxon>
        <taxon>fabids</taxon>
        <taxon>Rosales</taxon>
        <taxon>Rosaceae</taxon>
        <taxon>Amygdaloideae</taxon>
        <taxon>Maleae</taxon>
        <taxon>Malus</taxon>
    </lineage>
</organism>
<accession>A0A498KGU4</accession>
<sequence length="181" mass="20746">MLHPNVGDVGGVASDESHTRESVRLSHLKECCSFPFVCNPLLLVITQSKIFVLHFVAFGRKRIWYMFPSSPFVLCENESYWVYVGFGEVKVVCRFVHGFFIHEHVCSGKNVDYGGEMRRDFKVAASLNLDFPAFMAIDLFETLCCGELGADVVDCTNFLLKLDDEYRDFQDVIFYKVRFVP</sequence>
<comment type="caution">
    <text evidence="1">The sequence shown here is derived from an EMBL/GenBank/DDBJ whole genome shotgun (WGS) entry which is preliminary data.</text>
</comment>
<dbReference type="Proteomes" id="UP000290289">
    <property type="component" value="Chromosome 2"/>
</dbReference>
<name>A0A498KGU4_MALDO</name>
<gene>
    <name evidence="1" type="ORF">DVH24_018453</name>
</gene>
<proteinExistence type="predicted"/>
<keyword evidence="2" id="KW-1185">Reference proteome</keyword>
<evidence type="ECO:0000313" key="1">
    <source>
        <dbReference type="EMBL" id="RXI06411.1"/>
    </source>
</evidence>
<reference evidence="1 2" key="1">
    <citation type="submission" date="2018-10" db="EMBL/GenBank/DDBJ databases">
        <title>A high-quality apple genome assembly.</title>
        <authorList>
            <person name="Hu J."/>
        </authorList>
    </citation>
    <scope>NUCLEOTIDE SEQUENCE [LARGE SCALE GENOMIC DNA]</scope>
    <source>
        <strain evidence="2">cv. HFTH1</strain>
        <tissue evidence="1">Young leaf</tissue>
    </source>
</reference>